<name>A0A6C0DW11_9ZZZZ</name>
<dbReference type="AlphaFoldDB" id="A0A6C0DW11"/>
<organism evidence="1">
    <name type="scientific">viral metagenome</name>
    <dbReference type="NCBI Taxonomy" id="1070528"/>
    <lineage>
        <taxon>unclassified sequences</taxon>
        <taxon>metagenomes</taxon>
        <taxon>organismal metagenomes</taxon>
    </lineage>
</organism>
<sequence>MYTFVSEYKINSNKIIRKWRIIDGKNAEDGQF</sequence>
<proteinExistence type="predicted"/>
<protein>
    <submittedName>
        <fullName evidence="1">Uncharacterized protein</fullName>
    </submittedName>
</protein>
<evidence type="ECO:0000313" key="1">
    <source>
        <dbReference type="EMBL" id="QHT20642.1"/>
    </source>
</evidence>
<reference evidence="1" key="1">
    <citation type="journal article" date="2020" name="Nature">
        <title>Giant virus diversity and host interactions through global metagenomics.</title>
        <authorList>
            <person name="Schulz F."/>
            <person name="Roux S."/>
            <person name="Paez-Espino D."/>
            <person name="Jungbluth S."/>
            <person name="Walsh D.A."/>
            <person name="Denef V.J."/>
            <person name="McMahon K.D."/>
            <person name="Konstantinidis K.T."/>
            <person name="Eloe-Fadrosh E.A."/>
            <person name="Kyrpides N.C."/>
            <person name="Woyke T."/>
        </authorList>
    </citation>
    <scope>NUCLEOTIDE SEQUENCE</scope>
    <source>
        <strain evidence="1">GVMAG-M-3300023174-68</strain>
    </source>
</reference>
<accession>A0A6C0DW11</accession>
<dbReference type="EMBL" id="MN739679">
    <property type="protein sequence ID" value="QHT20642.1"/>
    <property type="molecule type" value="Genomic_DNA"/>
</dbReference>